<keyword evidence="1" id="KW-0732">Signal</keyword>
<evidence type="ECO:0000313" key="2">
    <source>
        <dbReference type="EMBL" id="JAR87762.1"/>
    </source>
</evidence>
<reference evidence="2" key="1">
    <citation type="journal article" date="2018" name="PLoS Negl. Trop. Dis.">
        <title>Sialome diversity of ticks revealed by RNAseq of single tick salivary glands.</title>
        <authorList>
            <person name="Perner J."/>
            <person name="Kropackova S."/>
            <person name="Kopacek P."/>
            <person name="Ribeiro J.M."/>
        </authorList>
    </citation>
    <scope>NUCLEOTIDE SEQUENCE</scope>
    <source>
        <strain evidence="2">Siblings of single egg batch collected in Ceske Budejovice</strain>
        <tissue evidence="2">Salivary glands</tissue>
    </source>
</reference>
<proteinExistence type="predicted"/>
<feature type="chain" id="PRO_5007541907" evidence="1">
    <location>
        <begin position="17"/>
        <end position="70"/>
    </location>
</feature>
<name>A0A147BBB5_IXORI</name>
<feature type="signal peptide" evidence="1">
    <location>
        <begin position="1"/>
        <end position="16"/>
    </location>
</feature>
<dbReference type="EMBL" id="GEGO01007642">
    <property type="protein sequence ID" value="JAR87762.1"/>
    <property type="molecule type" value="Transcribed_RNA"/>
</dbReference>
<evidence type="ECO:0000256" key="1">
    <source>
        <dbReference type="SAM" id="SignalP"/>
    </source>
</evidence>
<protein>
    <submittedName>
        <fullName evidence="2">Putative secreted protein</fullName>
    </submittedName>
</protein>
<organism evidence="2">
    <name type="scientific">Ixodes ricinus</name>
    <name type="common">Common tick</name>
    <name type="synonym">Acarus ricinus</name>
    <dbReference type="NCBI Taxonomy" id="34613"/>
    <lineage>
        <taxon>Eukaryota</taxon>
        <taxon>Metazoa</taxon>
        <taxon>Ecdysozoa</taxon>
        <taxon>Arthropoda</taxon>
        <taxon>Chelicerata</taxon>
        <taxon>Arachnida</taxon>
        <taxon>Acari</taxon>
        <taxon>Parasitiformes</taxon>
        <taxon>Ixodida</taxon>
        <taxon>Ixodoidea</taxon>
        <taxon>Ixodidae</taxon>
        <taxon>Ixodinae</taxon>
        <taxon>Ixodes</taxon>
    </lineage>
</organism>
<accession>A0A147BBB5</accession>
<dbReference type="AlphaFoldDB" id="A0A147BBB5"/>
<sequence>MRFKCIISLVIRRALCADCNDWLFQELRGKVDTPHFLECSQYCGLCEKDTPHFQIKRYPDPFRPISVIFG</sequence>